<evidence type="ECO:0000313" key="6">
    <source>
        <dbReference type="Proteomes" id="UP001610446"/>
    </source>
</evidence>
<feature type="coiled-coil region" evidence="1">
    <location>
        <begin position="215"/>
        <end position="242"/>
    </location>
</feature>
<comment type="caution">
    <text evidence="5">The sequence shown here is derived from an EMBL/GenBank/DDBJ whole genome shotgun (WGS) entry which is preliminary data.</text>
</comment>
<feature type="compositionally biased region" description="Polar residues" evidence="2">
    <location>
        <begin position="440"/>
        <end position="454"/>
    </location>
</feature>
<keyword evidence="1" id="KW-0175">Coiled coil</keyword>
<feature type="signal peptide" evidence="4">
    <location>
        <begin position="1"/>
        <end position="23"/>
    </location>
</feature>
<keyword evidence="4" id="KW-0732">Signal</keyword>
<keyword evidence="3" id="KW-0472">Membrane</keyword>
<evidence type="ECO:0000256" key="3">
    <source>
        <dbReference type="SAM" id="Phobius"/>
    </source>
</evidence>
<feature type="chain" id="PRO_5046499769" evidence="4">
    <location>
        <begin position="24"/>
        <end position="567"/>
    </location>
</feature>
<feature type="region of interest" description="Disordered" evidence="2">
    <location>
        <begin position="404"/>
        <end position="454"/>
    </location>
</feature>
<proteinExistence type="predicted"/>
<feature type="region of interest" description="Disordered" evidence="2">
    <location>
        <begin position="481"/>
        <end position="519"/>
    </location>
</feature>
<feature type="compositionally biased region" description="Basic and acidic residues" evidence="2">
    <location>
        <begin position="495"/>
        <end position="507"/>
    </location>
</feature>
<evidence type="ECO:0000313" key="5">
    <source>
        <dbReference type="EMBL" id="KAL2850605.1"/>
    </source>
</evidence>
<accession>A0ABR4KEA2</accession>
<gene>
    <name evidence="5" type="ORF">BJY01DRAFT_130424</name>
</gene>
<evidence type="ECO:0000256" key="2">
    <source>
        <dbReference type="SAM" id="MobiDB-lite"/>
    </source>
</evidence>
<protein>
    <submittedName>
        <fullName evidence="5">Uncharacterized protein</fullName>
    </submittedName>
</protein>
<evidence type="ECO:0000256" key="1">
    <source>
        <dbReference type="SAM" id="Coils"/>
    </source>
</evidence>
<organism evidence="5 6">
    <name type="scientific">Aspergillus pseudoustus</name>
    <dbReference type="NCBI Taxonomy" id="1810923"/>
    <lineage>
        <taxon>Eukaryota</taxon>
        <taxon>Fungi</taxon>
        <taxon>Dikarya</taxon>
        <taxon>Ascomycota</taxon>
        <taxon>Pezizomycotina</taxon>
        <taxon>Eurotiomycetes</taxon>
        <taxon>Eurotiomycetidae</taxon>
        <taxon>Eurotiales</taxon>
        <taxon>Aspergillaceae</taxon>
        <taxon>Aspergillus</taxon>
        <taxon>Aspergillus subgen. Nidulantes</taxon>
    </lineage>
</organism>
<keyword evidence="3" id="KW-0812">Transmembrane</keyword>
<name>A0ABR4KEA2_9EURO</name>
<reference evidence="5 6" key="1">
    <citation type="submission" date="2024-07" db="EMBL/GenBank/DDBJ databases">
        <title>Section-level genome sequencing and comparative genomics of Aspergillus sections Usti and Cavernicolus.</title>
        <authorList>
            <consortium name="Lawrence Berkeley National Laboratory"/>
            <person name="Nybo J.L."/>
            <person name="Vesth T.C."/>
            <person name="Theobald S."/>
            <person name="Frisvad J.C."/>
            <person name="Larsen T.O."/>
            <person name="Kjaerboelling I."/>
            <person name="Rothschild-Mancinelli K."/>
            <person name="Lyhne E.K."/>
            <person name="Kogle M.E."/>
            <person name="Barry K."/>
            <person name="Clum A."/>
            <person name="Na H."/>
            <person name="Ledsgaard L."/>
            <person name="Lin J."/>
            <person name="Lipzen A."/>
            <person name="Kuo A."/>
            <person name="Riley R."/>
            <person name="Mondo S."/>
            <person name="Labutti K."/>
            <person name="Haridas S."/>
            <person name="Pangalinan J."/>
            <person name="Salamov A.A."/>
            <person name="Simmons B.A."/>
            <person name="Magnuson J.K."/>
            <person name="Chen J."/>
            <person name="Drula E."/>
            <person name="Henrissat B."/>
            <person name="Wiebenga A."/>
            <person name="Lubbers R.J."/>
            <person name="Gomes A.C."/>
            <person name="Makela M.R."/>
            <person name="Stajich J."/>
            <person name="Grigoriev I.V."/>
            <person name="Mortensen U.H."/>
            <person name="De Vries R.P."/>
            <person name="Baker S.E."/>
            <person name="Andersen M.R."/>
        </authorList>
    </citation>
    <scope>NUCLEOTIDE SEQUENCE [LARGE SCALE GENOMIC DNA]</scope>
    <source>
        <strain evidence="5 6">CBS 123904</strain>
    </source>
</reference>
<feature type="transmembrane region" description="Helical" evidence="3">
    <location>
        <begin position="333"/>
        <end position="356"/>
    </location>
</feature>
<dbReference type="EMBL" id="JBFXLU010000036">
    <property type="protein sequence ID" value="KAL2850605.1"/>
    <property type="molecule type" value="Genomic_DNA"/>
</dbReference>
<evidence type="ECO:0000256" key="4">
    <source>
        <dbReference type="SAM" id="SignalP"/>
    </source>
</evidence>
<keyword evidence="6" id="KW-1185">Reference proteome</keyword>
<keyword evidence="3" id="KW-1133">Transmembrane helix</keyword>
<dbReference type="Proteomes" id="UP001610446">
    <property type="component" value="Unassembled WGS sequence"/>
</dbReference>
<sequence>MRSSAKLALGLLAVPLNSLIAEAFRTGEVETAVSSISETNEFTILKFEALCSECQAMPYSSLPFELKVHKSHAACDATGIYLNGNDLLHTWDRDTRSGSGSIAVLSGDFNSPVSASWKSLCTPVPCDHPDGCMAQVLTVQVEQGGDVGFRSDIRFSITISEDRDPEIQSFCNHPWHIFQSSRVNDENDFEDCPKWKWSPDTTEAEESLKALYDGLQDLHFEALELQQRIQDQKRKIREKLAAGCPSNRNTTAWETCTTLSCKLKHSFSFIPNFFRQIRYRLGPLPYSPPDSLCAQHPIRNLTTLFNTTMNATTLYETQYSRHMSATDLKTHLISLPTLLILSLILATPIIITLLICHKSTCCLRRRVDRAARREERRARAAYKDAARRLRWRQLLESWGIPLSGSQNTSNSAHLHDLSRESEDIEPPGGTPTRARARYYPQSQPLGDSGEPSASTTNILDTEIWNFRQALEYVGDLIRVPNPDLESGYSLPGTDGGERNSSRRDANRTGRSRAASSTAGLSTVVSLRTVTMSLPDTDTDMDIEGTLSESCVTLDTLHSETPPPSYHP</sequence>